<feature type="non-terminal residue" evidence="1">
    <location>
        <position position="161"/>
    </location>
</feature>
<sequence>MMSGNWVQHTFLDPKDPLGGGLHNSITIIESRYNLLNYNDGYHASHHLNAQRMSLVRTPPIHCNDAIVLKNTDYDDVFGLIMSGSWATLAGKMVDIRNPLAPHPKSVEERTAWLKARVKKFTWCDLERIYGLEYLNQKFGADYVAAGLKKEVGLGLLLPPK</sequence>
<name>A0A1Y2D1K3_9FUNG</name>
<dbReference type="PANTHER" id="PTHR36459">
    <property type="entry name" value="ORF"/>
    <property type="match status" value="1"/>
</dbReference>
<dbReference type="EMBL" id="MCGO01000003">
    <property type="protein sequence ID" value="ORY52485.1"/>
    <property type="molecule type" value="Genomic_DNA"/>
</dbReference>
<comment type="caution">
    <text evidence="1">The sequence shown here is derived from an EMBL/GenBank/DDBJ whole genome shotgun (WGS) entry which is preliminary data.</text>
</comment>
<dbReference type="OrthoDB" id="1470350at2759"/>
<reference evidence="1 2" key="1">
    <citation type="submission" date="2016-07" db="EMBL/GenBank/DDBJ databases">
        <title>Pervasive Adenine N6-methylation of Active Genes in Fungi.</title>
        <authorList>
            <consortium name="DOE Joint Genome Institute"/>
            <person name="Mondo S.J."/>
            <person name="Dannebaum R.O."/>
            <person name="Kuo R.C."/>
            <person name="Labutti K."/>
            <person name="Haridas S."/>
            <person name="Kuo A."/>
            <person name="Salamov A."/>
            <person name="Ahrendt S.R."/>
            <person name="Lipzen A."/>
            <person name="Sullivan W."/>
            <person name="Andreopoulos W.B."/>
            <person name="Clum A."/>
            <person name="Lindquist E."/>
            <person name="Daum C."/>
            <person name="Ramamoorthy G.K."/>
            <person name="Gryganskyi A."/>
            <person name="Culley D."/>
            <person name="Magnuson J.K."/>
            <person name="James T.Y."/>
            <person name="O'Malley M.A."/>
            <person name="Stajich J.E."/>
            <person name="Spatafora J.W."/>
            <person name="Visel A."/>
            <person name="Grigoriev I.V."/>
        </authorList>
    </citation>
    <scope>NUCLEOTIDE SEQUENCE [LARGE SCALE GENOMIC DNA]</scope>
    <source>
        <strain evidence="1 2">JEL800</strain>
    </source>
</reference>
<organism evidence="1 2">
    <name type="scientific">Rhizoclosmatium globosum</name>
    <dbReference type="NCBI Taxonomy" id="329046"/>
    <lineage>
        <taxon>Eukaryota</taxon>
        <taxon>Fungi</taxon>
        <taxon>Fungi incertae sedis</taxon>
        <taxon>Chytridiomycota</taxon>
        <taxon>Chytridiomycota incertae sedis</taxon>
        <taxon>Chytridiomycetes</taxon>
        <taxon>Chytridiales</taxon>
        <taxon>Chytriomycetaceae</taxon>
        <taxon>Rhizoclosmatium</taxon>
    </lineage>
</organism>
<keyword evidence="2" id="KW-1185">Reference proteome</keyword>
<feature type="non-terminal residue" evidence="1">
    <location>
        <position position="1"/>
    </location>
</feature>
<protein>
    <submittedName>
        <fullName evidence="1">Uncharacterized protein</fullName>
    </submittedName>
</protein>
<dbReference type="PANTHER" id="PTHR36459:SF1">
    <property type="entry name" value="FATTY ACID DESATURASE DOMAIN-CONTAINING PROTEIN-RELATED"/>
    <property type="match status" value="1"/>
</dbReference>
<evidence type="ECO:0000313" key="1">
    <source>
        <dbReference type="EMBL" id="ORY52485.1"/>
    </source>
</evidence>
<dbReference type="Proteomes" id="UP000193642">
    <property type="component" value="Unassembled WGS sequence"/>
</dbReference>
<accession>A0A1Y2D1K3</accession>
<evidence type="ECO:0000313" key="2">
    <source>
        <dbReference type="Proteomes" id="UP000193642"/>
    </source>
</evidence>
<gene>
    <name evidence="1" type="ORF">BCR33DRAFT_711789</name>
</gene>
<dbReference type="STRING" id="329046.A0A1Y2D1K3"/>
<proteinExistence type="predicted"/>
<dbReference type="AlphaFoldDB" id="A0A1Y2D1K3"/>